<dbReference type="PRINTS" id="PR01100">
    <property type="entry name" value="SHIKIMTKNASE"/>
</dbReference>
<dbReference type="CDD" id="cd00464">
    <property type="entry name" value="SK"/>
    <property type="match status" value="1"/>
</dbReference>
<comment type="caution">
    <text evidence="8">The sequence shown here is derived from an EMBL/GenBank/DDBJ whole genome shotgun (WGS) entry which is preliminary data.</text>
</comment>
<accession>A0ABR8YW29</accession>
<keyword evidence="7" id="KW-0460">Magnesium</keyword>
<dbReference type="InterPro" id="IPR000623">
    <property type="entry name" value="Shikimate_kinase/TSH1"/>
</dbReference>
<protein>
    <recommendedName>
        <fullName evidence="7">Shikimate kinase</fullName>
        <shortName evidence="7">SK</shortName>
        <ecNumber evidence="7">2.7.1.71</ecNumber>
    </recommendedName>
</protein>
<dbReference type="InterPro" id="IPR031322">
    <property type="entry name" value="Shikimate/glucono_kinase"/>
</dbReference>
<comment type="similarity">
    <text evidence="7">Belongs to the shikimate kinase family.</text>
</comment>
<feature type="binding site" evidence="7">
    <location>
        <position position="140"/>
    </location>
    <ligand>
        <name>substrate</name>
    </ligand>
</feature>
<keyword evidence="3 7" id="KW-0547">Nucleotide-binding</keyword>
<comment type="catalytic activity">
    <reaction evidence="7">
        <text>shikimate + ATP = 3-phosphoshikimate + ADP + H(+)</text>
        <dbReference type="Rhea" id="RHEA:13121"/>
        <dbReference type="ChEBI" id="CHEBI:15378"/>
        <dbReference type="ChEBI" id="CHEBI:30616"/>
        <dbReference type="ChEBI" id="CHEBI:36208"/>
        <dbReference type="ChEBI" id="CHEBI:145989"/>
        <dbReference type="ChEBI" id="CHEBI:456216"/>
        <dbReference type="EC" id="2.7.1.71"/>
    </reaction>
</comment>
<dbReference type="SUPFAM" id="SSF52540">
    <property type="entry name" value="P-loop containing nucleoside triphosphate hydrolases"/>
    <property type="match status" value="1"/>
</dbReference>
<comment type="subcellular location">
    <subcellularLocation>
        <location evidence="7">Cytoplasm</location>
    </subcellularLocation>
</comment>
<evidence type="ECO:0000256" key="7">
    <source>
        <dbReference type="HAMAP-Rule" id="MF_00109"/>
    </source>
</evidence>
<feature type="binding site" evidence="7">
    <location>
        <position position="20"/>
    </location>
    <ligand>
        <name>Mg(2+)</name>
        <dbReference type="ChEBI" id="CHEBI:18420"/>
    </ligand>
</feature>
<feature type="binding site" evidence="7">
    <location>
        <position position="62"/>
    </location>
    <ligand>
        <name>substrate</name>
    </ligand>
</feature>
<dbReference type="Pfam" id="PF01202">
    <property type="entry name" value="SKI"/>
    <property type="match status" value="1"/>
</dbReference>
<dbReference type="InterPro" id="IPR027417">
    <property type="entry name" value="P-loop_NTPase"/>
</dbReference>
<keyword evidence="7" id="KW-0963">Cytoplasm</keyword>
<keyword evidence="2 7" id="KW-0808">Transferase</keyword>
<comment type="pathway">
    <text evidence="7">Metabolic intermediate biosynthesis; chorismate biosynthesis; chorismate from D-erythrose 4-phosphate and phosphoenolpyruvate: step 5/7.</text>
</comment>
<feature type="binding site" evidence="7">
    <location>
        <position position="38"/>
    </location>
    <ligand>
        <name>substrate</name>
    </ligand>
</feature>
<keyword evidence="9" id="KW-1185">Reference proteome</keyword>
<comment type="subunit">
    <text evidence="7">Monomer.</text>
</comment>
<organism evidence="8 9">
    <name type="scientific">Clostridium faecium</name>
    <dbReference type="NCBI Taxonomy" id="2762223"/>
    <lineage>
        <taxon>Bacteria</taxon>
        <taxon>Bacillati</taxon>
        <taxon>Bacillota</taxon>
        <taxon>Clostridia</taxon>
        <taxon>Eubacteriales</taxon>
        <taxon>Clostridiaceae</taxon>
        <taxon>Clostridium</taxon>
    </lineage>
</organism>
<reference evidence="8 9" key="1">
    <citation type="submission" date="2020-08" db="EMBL/GenBank/DDBJ databases">
        <title>A Genomic Blueprint of the Chicken Gut Microbiome.</title>
        <authorList>
            <person name="Gilroy R."/>
            <person name="Ravi A."/>
            <person name="Getino M."/>
            <person name="Pursley I."/>
            <person name="Horton D.L."/>
            <person name="Alikhan N.-F."/>
            <person name="Baker D."/>
            <person name="Gharbi K."/>
            <person name="Hall N."/>
            <person name="Watson M."/>
            <person name="Adriaenssens E.M."/>
            <person name="Foster-Nyarko E."/>
            <person name="Jarju S."/>
            <person name="Secka A."/>
            <person name="Antonio M."/>
            <person name="Oren A."/>
            <person name="Chaudhuri R."/>
            <person name="La Ragione R.M."/>
            <person name="Hildebrand F."/>
            <person name="Pallen M.J."/>
        </authorList>
    </citation>
    <scope>NUCLEOTIDE SEQUENCE [LARGE SCALE GENOMIC DNA]</scope>
    <source>
        <strain evidence="8 9">N37</strain>
    </source>
</reference>
<gene>
    <name evidence="7" type="primary">aroK</name>
    <name evidence="8" type="ORF">H9637_15270</name>
</gene>
<keyword evidence="7" id="KW-0479">Metal-binding</keyword>
<comment type="caution">
    <text evidence="7">Lacks conserved residue(s) required for the propagation of feature annotation.</text>
</comment>
<feature type="binding site" evidence="7">
    <location>
        <position position="122"/>
    </location>
    <ligand>
        <name>ATP</name>
        <dbReference type="ChEBI" id="CHEBI:30616"/>
    </ligand>
</feature>
<keyword evidence="1 7" id="KW-0028">Amino-acid biosynthesis</keyword>
<dbReference type="GO" id="GO:0016301">
    <property type="term" value="F:kinase activity"/>
    <property type="evidence" value="ECO:0007669"/>
    <property type="project" value="UniProtKB-KW"/>
</dbReference>
<proteinExistence type="inferred from homology"/>
<dbReference type="RefSeq" id="WP_191741333.1">
    <property type="nucleotide sequence ID" value="NZ_JACSQB010000135.1"/>
</dbReference>
<dbReference type="PANTHER" id="PTHR21087:SF16">
    <property type="entry name" value="SHIKIMATE KINASE 1, CHLOROPLASTIC"/>
    <property type="match status" value="1"/>
</dbReference>
<keyword evidence="5 7" id="KW-0067">ATP-binding</keyword>
<keyword evidence="6 7" id="KW-0057">Aromatic amino acid biosynthesis</keyword>
<keyword evidence="4 7" id="KW-0418">Kinase</keyword>
<dbReference type="EC" id="2.7.1.71" evidence="7"/>
<evidence type="ECO:0000256" key="5">
    <source>
        <dbReference type="ARBA" id="ARBA00022840"/>
    </source>
</evidence>
<dbReference type="Gene3D" id="3.40.50.300">
    <property type="entry name" value="P-loop containing nucleotide triphosphate hydrolases"/>
    <property type="match status" value="1"/>
</dbReference>
<dbReference type="Proteomes" id="UP000627166">
    <property type="component" value="Unassembled WGS sequence"/>
</dbReference>
<evidence type="ECO:0000256" key="3">
    <source>
        <dbReference type="ARBA" id="ARBA00022741"/>
    </source>
</evidence>
<name>A0ABR8YW29_9CLOT</name>
<feature type="binding site" evidence="7">
    <location>
        <position position="84"/>
    </location>
    <ligand>
        <name>substrate</name>
    </ligand>
</feature>
<evidence type="ECO:0000256" key="1">
    <source>
        <dbReference type="ARBA" id="ARBA00022605"/>
    </source>
</evidence>
<comment type="function">
    <text evidence="7">Catalyzes the specific phosphorylation of the 3-hydroxyl group of shikimic acid using ATP as a cosubstrate.</text>
</comment>
<evidence type="ECO:0000256" key="4">
    <source>
        <dbReference type="ARBA" id="ARBA00022777"/>
    </source>
</evidence>
<dbReference type="EMBL" id="JACSQB010000135">
    <property type="protein sequence ID" value="MBD8048379.1"/>
    <property type="molecule type" value="Genomic_DNA"/>
</dbReference>
<dbReference type="PANTHER" id="PTHR21087">
    <property type="entry name" value="SHIKIMATE KINASE"/>
    <property type="match status" value="1"/>
</dbReference>
<feature type="binding site" evidence="7">
    <location>
        <begin position="16"/>
        <end position="21"/>
    </location>
    <ligand>
        <name>ATP</name>
        <dbReference type="ChEBI" id="CHEBI:30616"/>
    </ligand>
</feature>
<comment type="cofactor">
    <cofactor evidence="7">
        <name>Mg(2+)</name>
        <dbReference type="ChEBI" id="CHEBI:18420"/>
    </cofactor>
    <text evidence="7">Binds 1 Mg(2+) ion per subunit.</text>
</comment>
<evidence type="ECO:0000256" key="2">
    <source>
        <dbReference type="ARBA" id="ARBA00022679"/>
    </source>
</evidence>
<evidence type="ECO:0000313" key="8">
    <source>
        <dbReference type="EMBL" id="MBD8048379.1"/>
    </source>
</evidence>
<evidence type="ECO:0000313" key="9">
    <source>
        <dbReference type="Proteomes" id="UP000627166"/>
    </source>
</evidence>
<sequence length="174" mass="20370">MIKNLDKNIIFVGMSLSGKTTLGYEISKKLGYNFIDTDSLIEKREKDSIKNIFTLKGEQYFRQCEKEILKDLRKTKKTLISTGGGLPIFNNNMNTLKDMGIVIFLKVELEVLIERGKSVIDRPLLKNDYEKKLKSMYEKRMEIYNKAHIIIELKEYKEENIDIIINSIKRNLEI</sequence>
<evidence type="ECO:0000256" key="6">
    <source>
        <dbReference type="ARBA" id="ARBA00023141"/>
    </source>
</evidence>
<dbReference type="HAMAP" id="MF_00109">
    <property type="entry name" value="Shikimate_kinase"/>
    <property type="match status" value="1"/>
</dbReference>